<accession>A0A935PZI4</accession>
<evidence type="ECO:0000256" key="1">
    <source>
        <dbReference type="SAM" id="MobiDB-lite"/>
    </source>
</evidence>
<feature type="region of interest" description="Disordered" evidence="1">
    <location>
        <begin position="80"/>
        <end position="105"/>
    </location>
</feature>
<feature type="region of interest" description="Disordered" evidence="1">
    <location>
        <begin position="1"/>
        <end position="22"/>
    </location>
</feature>
<comment type="caution">
    <text evidence="2">The sequence shown here is derived from an EMBL/GenBank/DDBJ whole genome shotgun (WGS) entry which is preliminary data.</text>
</comment>
<sequence length="105" mass="10572">MSPAFGVATDRAGDGDITSDFGGVEDVVGGDVRIEGDRRQRRRGVDGDCVVVAGPAVTGGIGVAGVGDADTADAGETVVRRESGGVDPRVGQADGEAGSAFRRRR</sequence>
<organism evidence="2 3">
    <name type="scientific">Candidatus Accumulibacter proximus</name>
    <dbReference type="NCBI Taxonomy" id="2954385"/>
    <lineage>
        <taxon>Bacteria</taxon>
        <taxon>Pseudomonadati</taxon>
        <taxon>Pseudomonadota</taxon>
        <taxon>Betaproteobacteria</taxon>
        <taxon>Candidatus Accumulibacter</taxon>
    </lineage>
</organism>
<dbReference type="AlphaFoldDB" id="A0A935PZI4"/>
<reference evidence="2 3" key="1">
    <citation type="submission" date="2020-10" db="EMBL/GenBank/DDBJ databases">
        <title>Connecting structure to function with the recovery of over 1000 high-quality activated sludge metagenome-assembled genomes encoding full-length rRNA genes using long-read sequencing.</title>
        <authorList>
            <person name="Singleton C.M."/>
            <person name="Petriglieri F."/>
            <person name="Kristensen J.M."/>
            <person name="Kirkegaard R.H."/>
            <person name="Michaelsen T.Y."/>
            <person name="Andersen M.H."/>
            <person name="Karst S.M."/>
            <person name="Dueholm M.S."/>
            <person name="Nielsen P.H."/>
            <person name="Albertsen M."/>
        </authorList>
    </citation>
    <scope>NUCLEOTIDE SEQUENCE [LARGE SCALE GENOMIC DNA]</scope>
    <source>
        <strain evidence="2">EsbW_18-Q3-R4-48_BATAC.285</strain>
    </source>
</reference>
<gene>
    <name evidence="2" type="ORF">IPJ27_10765</name>
</gene>
<dbReference type="EMBL" id="JADJMH010000009">
    <property type="protein sequence ID" value="MBK7675182.1"/>
    <property type="molecule type" value="Genomic_DNA"/>
</dbReference>
<protein>
    <submittedName>
        <fullName evidence="2">Uncharacterized protein</fullName>
    </submittedName>
</protein>
<name>A0A935PZI4_9PROT</name>
<evidence type="ECO:0000313" key="2">
    <source>
        <dbReference type="EMBL" id="MBK7675182.1"/>
    </source>
</evidence>
<evidence type="ECO:0000313" key="3">
    <source>
        <dbReference type="Proteomes" id="UP000697998"/>
    </source>
</evidence>
<proteinExistence type="predicted"/>
<dbReference type="Proteomes" id="UP000697998">
    <property type="component" value="Unassembled WGS sequence"/>
</dbReference>